<keyword evidence="12" id="KW-1185">Reference proteome</keyword>
<dbReference type="HAMAP" id="MF_00366">
    <property type="entry name" value="RNApol_bact_RpoZ"/>
    <property type="match status" value="1"/>
</dbReference>
<evidence type="ECO:0000256" key="9">
    <source>
        <dbReference type="ARBA" id="ARBA00048552"/>
    </source>
</evidence>
<dbReference type="SMART" id="SM01409">
    <property type="entry name" value="RNA_pol_Rpb6"/>
    <property type="match status" value="1"/>
</dbReference>
<dbReference type="Pfam" id="PF01192">
    <property type="entry name" value="RNA_pol_Rpb6"/>
    <property type="match status" value="1"/>
</dbReference>
<evidence type="ECO:0000256" key="3">
    <source>
        <dbReference type="ARBA" id="ARBA00013725"/>
    </source>
</evidence>
<protein>
    <recommendedName>
        <fullName evidence="3 10">DNA-directed RNA polymerase subunit omega</fullName>
        <shortName evidence="10">RNAP omega subunit</shortName>
        <ecNumber evidence="2 10">2.7.7.6</ecNumber>
    </recommendedName>
    <alternativeName>
        <fullName evidence="10">RNA polymerase omega subunit</fullName>
    </alternativeName>
    <alternativeName>
        <fullName evidence="8 10">Transcriptase subunit omega</fullName>
    </alternativeName>
</protein>
<dbReference type="AlphaFoldDB" id="A0A2I9D660"/>
<dbReference type="InterPro" id="IPR036161">
    <property type="entry name" value="RPB6/omega-like_sf"/>
</dbReference>
<accession>A0A2I9D660</accession>
<dbReference type="NCBIfam" id="TIGR00690">
    <property type="entry name" value="rpoZ"/>
    <property type="match status" value="1"/>
</dbReference>
<evidence type="ECO:0000256" key="4">
    <source>
        <dbReference type="ARBA" id="ARBA00022478"/>
    </source>
</evidence>
<evidence type="ECO:0000313" key="12">
    <source>
        <dbReference type="Proteomes" id="UP000236569"/>
    </source>
</evidence>
<reference evidence="12" key="1">
    <citation type="submission" date="2018-01" db="EMBL/GenBank/DDBJ databases">
        <title>Draft Genome Sequence of the Radioresistant Bacterium Deinococcus aerius TR0125, Isolated from the Higher Atmosphere above Japan.</title>
        <authorList>
            <person name="Satoh K."/>
            <person name="Arai H."/>
            <person name="Sanzen T."/>
            <person name="Kawaguchi Y."/>
            <person name="Hayashi H."/>
            <person name="Yokobori S."/>
            <person name="Yamagishi A."/>
            <person name="Oono Y."/>
            <person name="Narumi I."/>
        </authorList>
    </citation>
    <scope>NUCLEOTIDE SEQUENCE [LARGE SCALE GENOMIC DNA]</scope>
    <source>
        <strain evidence="12">TR0125</strain>
    </source>
</reference>
<evidence type="ECO:0000256" key="5">
    <source>
        <dbReference type="ARBA" id="ARBA00022679"/>
    </source>
</evidence>
<evidence type="ECO:0000256" key="10">
    <source>
        <dbReference type="HAMAP-Rule" id="MF_00366"/>
    </source>
</evidence>
<comment type="subunit">
    <text evidence="10">The RNAP catalytic core consists of 2 alpha, 1 beta, 1 beta' and 1 omega subunit. When a sigma factor is associated with the core the holoenzyme is formed, which can initiate transcription.</text>
</comment>
<evidence type="ECO:0000256" key="6">
    <source>
        <dbReference type="ARBA" id="ARBA00022695"/>
    </source>
</evidence>
<keyword evidence="6 10" id="KW-0548">Nucleotidyltransferase</keyword>
<name>A0A2I9D660_9DEIO</name>
<dbReference type="PANTHER" id="PTHR34476">
    <property type="entry name" value="DNA-DIRECTED RNA POLYMERASE SUBUNIT OMEGA"/>
    <property type="match status" value="1"/>
</dbReference>
<keyword evidence="4 10" id="KW-0240">DNA-directed RNA polymerase</keyword>
<comment type="caution">
    <text evidence="11">The sequence shown here is derived from an EMBL/GenBank/DDBJ whole genome shotgun (WGS) entry which is preliminary data.</text>
</comment>
<comment type="function">
    <text evidence="10">Promotes RNA polymerase assembly. Latches the N- and C-terminal regions of the beta' subunit thereby facilitating its interaction with the beta and alpha subunits.</text>
</comment>
<dbReference type="Proteomes" id="UP000236569">
    <property type="component" value="Unassembled WGS sequence"/>
</dbReference>
<comment type="similarity">
    <text evidence="1 10">Belongs to the RNA polymerase subunit omega family.</text>
</comment>
<dbReference type="GO" id="GO:0003899">
    <property type="term" value="F:DNA-directed RNA polymerase activity"/>
    <property type="evidence" value="ECO:0007669"/>
    <property type="project" value="UniProtKB-UniRule"/>
</dbReference>
<gene>
    <name evidence="10" type="primary">rpoZ</name>
    <name evidence="11" type="ORF">DAERI_060160</name>
</gene>
<dbReference type="InterPro" id="IPR006110">
    <property type="entry name" value="Pol_omega/Rpo6/RPB6"/>
</dbReference>
<dbReference type="SUPFAM" id="SSF63562">
    <property type="entry name" value="RPB6/omega subunit-like"/>
    <property type="match status" value="1"/>
</dbReference>
<sequence>MERGFTMAEKDIDKLLSLTDSKYRLSVVTAKRALQLRSGAPSVLPVEQRVRTRNLVTQAMRELATGKLTVGTELMDEGRFHQDYVRQKQAQLQAQLNAERERERD</sequence>
<dbReference type="GO" id="GO:0006351">
    <property type="term" value="P:DNA-templated transcription"/>
    <property type="evidence" value="ECO:0007669"/>
    <property type="project" value="UniProtKB-UniRule"/>
</dbReference>
<keyword evidence="7 10" id="KW-0804">Transcription</keyword>
<evidence type="ECO:0000256" key="7">
    <source>
        <dbReference type="ARBA" id="ARBA00023163"/>
    </source>
</evidence>
<evidence type="ECO:0000313" key="11">
    <source>
        <dbReference type="EMBL" id="GBF05900.1"/>
    </source>
</evidence>
<proteinExistence type="inferred from homology"/>
<dbReference type="GO" id="GO:0000428">
    <property type="term" value="C:DNA-directed RNA polymerase complex"/>
    <property type="evidence" value="ECO:0007669"/>
    <property type="project" value="UniProtKB-KW"/>
</dbReference>
<evidence type="ECO:0000256" key="1">
    <source>
        <dbReference type="ARBA" id="ARBA00006711"/>
    </source>
</evidence>
<evidence type="ECO:0000256" key="2">
    <source>
        <dbReference type="ARBA" id="ARBA00012418"/>
    </source>
</evidence>
<evidence type="ECO:0000256" key="8">
    <source>
        <dbReference type="ARBA" id="ARBA00029924"/>
    </source>
</evidence>
<dbReference type="EC" id="2.7.7.6" evidence="2 10"/>
<organism evidence="11 12">
    <name type="scientific">Deinococcus aerius</name>
    <dbReference type="NCBI Taxonomy" id="200253"/>
    <lineage>
        <taxon>Bacteria</taxon>
        <taxon>Thermotogati</taxon>
        <taxon>Deinococcota</taxon>
        <taxon>Deinococci</taxon>
        <taxon>Deinococcales</taxon>
        <taxon>Deinococcaceae</taxon>
        <taxon>Deinococcus</taxon>
    </lineage>
</organism>
<dbReference type="Gene3D" id="3.90.940.10">
    <property type="match status" value="1"/>
</dbReference>
<dbReference type="InterPro" id="IPR003716">
    <property type="entry name" value="DNA-dir_RNA_pol_omega"/>
</dbReference>
<dbReference type="PANTHER" id="PTHR34476:SF1">
    <property type="entry name" value="DNA-DIRECTED RNA POLYMERASE SUBUNIT OMEGA"/>
    <property type="match status" value="1"/>
</dbReference>
<keyword evidence="5 10" id="KW-0808">Transferase</keyword>
<comment type="catalytic activity">
    <reaction evidence="9 10">
        <text>RNA(n) + a ribonucleoside 5'-triphosphate = RNA(n+1) + diphosphate</text>
        <dbReference type="Rhea" id="RHEA:21248"/>
        <dbReference type="Rhea" id="RHEA-COMP:14527"/>
        <dbReference type="Rhea" id="RHEA-COMP:17342"/>
        <dbReference type="ChEBI" id="CHEBI:33019"/>
        <dbReference type="ChEBI" id="CHEBI:61557"/>
        <dbReference type="ChEBI" id="CHEBI:140395"/>
        <dbReference type="EC" id="2.7.7.6"/>
    </reaction>
</comment>
<dbReference type="EMBL" id="BFAG01000006">
    <property type="protein sequence ID" value="GBF05900.1"/>
    <property type="molecule type" value="Genomic_DNA"/>
</dbReference>
<dbReference type="GO" id="GO:0003677">
    <property type="term" value="F:DNA binding"/>
    <property type="evidence" value="ECO:0007669"/>
    <property type="project" value="UniProtKB-UniRule"/>
</dbReference>